<sequence length="259" mass="27641">MSTFSWSLALTLVGLGALGASSAQEPANARDGSALVFVAPADNENSDEGLGCGTTFGFSYVIDNVKGSRSGKVERESSAAVLITTFKGAANGSTGKGQRQRFKLQHEASPESCILSFQADGAAEPYKKGSFMNLWEAPDFSPTAVLRDTFKVRYKFSVPSEYPPDSAIANFDRLADKGCNNVGYPRALGFDYENGVGDPVYCVKVGDKVQPVRIGCVPYRNGTTCTASAVLQSSREGNRYSAIEGARLLRESVSEIIND</sequence>
<gene>
    <name evidence="2" type="ORF">ACFONC_09090</name>
</gene>
<keyword evidence="3" id="KW-1185">Reference proteome</keyword>
<protein>
    <recommendedName>
        <fullName evidence="4">Secreted protein</fullName>
    </recommendedName>
</protein>
<organism evidence="2 3">
    <name type="scientific">Luteimonas soli</name>
    <dbReference type="NCBI Taxonomy" id="1648966"/>
    <lineage>
        <taxon>Bacteria</taxon>
        <taxon>Pseudomonadati</taxon>
        <taxon>Pseudomonadota</taxon>
        <taxon>Gammaproteobacteria</taxon>
        <taxon>Lysobacterales</taxon>
        <taxon>Lysobacteraceae</taxon>
        <taxon>Luteimonas</taxon>
    </lineage>
</organism>
<dbReference type="Proteomes" id="UP001595705">
    <property type="component" value="Unassembled WGS sequence"/>
</dbReference>
<dbReference type="EMBL" id="JBHRYA010000007">
    <property type="protein sequence ID" value="MFC3716307.1"/>
    <property type="molecule type" value="Genomic_DNA"/>
</dbReference>
<evidence type="ECO:0000256" key="1">
    <source>
        <dbReference type="SAM" id="SignalP"/>
    </source>
</evidence>
<proteinExistence type="predicted"/>
<name>A0ABV7XJH9_9GAMM</name>
<feature type="signal peptide" evidence="1">
    <location>
        <begin position="1"/>
        <end position="23"/>
    </location>
</feature>
<feature type="chain" id="PRO_5045298353" description="Secreted protein" evidence="1">
    <location>
        <begin position="24"/>
        <end position="259"/>
    </location>
</feature>
<evidence type="ECO:0008006" key="4">
    <source>
        <dbReference type="Google" id="ProtNLM"/>
    </source>
</evidence>
<keyword evidence="1" id="KW-0732">Signal</keyword>
<evidence type="ECO:0000313" key="3">
    <source>
        <dbReference type="Proteomes" id="UP001595705"/>
    </source>
</evidence>
<comment type="caution">
    <text evidence="2">The sequence shown here is derived from an EMBL/GenBank/DDBJ whole genome shotgun (WGS) entry which is preliminary data.</text>
</comment>
<evidence type="ECO:0000313" key="2">
    <source>
        <dbReference type="EMBL" id="MFC3716307.1"/>
    </source>
</evidence>
<reference evidence="3" key="1">
    <citation type="journal article" date="2019" name="Int. J. Syst. Evol. Microbiol.">
        <title>The Global Catalogue of Microorganisms (GCM) 10K type strain sequencing project: providing services to taxonomists for standard genome sequencing and annotation.</title>
        <authorList>
            <consortium name="The Broad Institute Genomics Platform"/>
            <consortium name="The Broad Institute Genome Sequencing Center for Infectious Disease"/>
            <person name="Wu L."/>
            <person name="Ma J."/>
        </authorList>
    </citation>
    <scope>NUCLEOTIDE SEQUENCE [LARGE SCALE GENOMIC DNA]</scope>
    <source>
        <strain evidence="3">KCTC 42441</strain>
    </source>
</reference>
<dbReference type="RefSeq" id="WP_386743405.1">
    <property type="nucleotide sequence ID" value="NZ_JBHRYA010000007.1"/>
</dbReference>
<accession>A0ABV7XJH9</accession>